<dbReference type="AlphaFoldDB" id="A0A939F2H1"/>
<proteinExistence type="predicted"/>
<sequence length="117" mass="13108">MREKVAASSLVEITVAAIILVLVFTLSLAVCARLVHYGPSQRQVKYQQVVQQAAAATIRTHSWHSRTTQVGTITLEQEVHPYRGNRHLLQLRVQAIERDKVMASCQQLVYSPSPYAP</sequence>
<protein>
    <submittedName>
        <fullName evidence="2">Uncharacterized protein</fullName>
    </submittedName>
</protein>
<keyword evidence="1" id="KW-0812">Transmembrane</keyword>
<evidence type="ECO:0000313" key="2">
    <source>
        <dbReference type="EMBL" id="MBO0361132.1"/>
    </source>
</evidence>
<organism evidence="2 3">
    <name type="scientific">Hymenobacter telluris</name>
    <dbReference type="NCBI Taxonomy" id="2816474"/>
    <lineage>
        <taxon>Bacteria</taxon>
        <taxon>Pseudomonadati</taxon>
        <taxon>Bacteroidota</taxon>
        <taxon>Cytophagia</taxon>
        <taxon>Cytophagales</taxon>
        <taxon>Hymenobacteraceae</taxon>
        <taxon>Hymenobacter</taxon>
    </lineage>
</organism>
<evidence type="ECO:0000256" key="1">
    <source>
        <dbReference type="SAM" id="Phobius"/>
    </source>
</evidence>
<accession>A0A939F2H1</accession>
<gene>
    <name evidence="2" type="ORF">J0X19_24450</name>
</gene>
<comment type="caution">
    <text evidence="2">The sequence shown here is derived from an EMBL/GenBank/DDBJ whole genome shotgun (WGS) entry which is preliminary data.</text>
</comment>
<dbReference type="RefSeq" id="WP_206987033.1">
    <property type="nucleotide sequence ID" value="NZ_JAFLQZ010000034.1"/>
</dbReference>
<dbReference type="EMBL" id="JAFLQZ010000034">
    <property type="protein sequence ID" value="MBO0361132.1"/>
    <property type="molecule type" value="Genomic_DNA"/>
</dbReference>
<evidence type="ECO:0000313" key="3">
    <source>
        <dbReference type="Proteomes" id="UP000664144"/>
    </source>
</evidence>
<feature type="transmembrane region" description="Helical" evidence="1">
    <location>
        <begin position="13"/>
        <end position="35"/>
    </location>
</feature>
<keyword evidence="1" id="KW-0472">Membrane</keyword>
<name>A0A939F2H1_9BACT</name>
<keyword evidence="3" id="KW-1185">Reference proteome</keyword>
<dbReference type="Proteomes" id="UP000664144">
    <property type="component" value="Unassembled WGS sequence"/>
</dbReference>
<reference evidence="2" key="1">
    <citation type="submission" date="2021-03" db="EMBL/GenBank/DDBJ databases">
        <authorList>
            <person name="Kim M.K."/>
        </authorList>
    </citation>
    <scope>NUCLEOTIDE SEQUENCE</scope>
    <source>
        <strain evidence="2">BT186</strain>
    </source>
</reference>
<keyword evidence="1" id="KW-1133">Transmembrane helix</keyword>